<evidence type="ECO:0000313" key="1">
    <source>
        <dbReference type="EMBL" id="MBH9553948.1"/>
    </source>
</evidence>
<proteinExistence type="predicted"/>
<sequence>MQHFIGYRMFAALDSRATDEQERFREKVLRLEFTKLVPAAGRLRASELVLQRHHSPLGCRLEYYLAPTPQASFDFTGSGESAAGGTNDLADFEADVAKVSADCANVRTRLVLAHSPALGHQELAQNTAATLDIKALRSLFRRRKRQVVLPTPNGELLFDLPPVPKHLPTAFKGSLTAHVARLSPSHTAILRQVAWELTPLTTQRPTLPASLSACRLGLSHEDSIRLLQGMDEKKALTLVAEIVFDWASGASASVKLLAVLRESA</sequence>
<comment type="caution">
    <text evidence="1">The sequence shown here is derived from an EMBL/GenBank/DDBJ whole genome shotgun (WGS) entry which is preliminary data.</text>
</comment>
<evidence type="ECO:0000313" key="2">
    <source>
        <dbReference type="Proteomes" id="UP000620139"/>
    </source>
</evidence>
<keyword evidence="2" id="KW-1185">Reference proteome</keyword>
<dbReference type="Proteomes" id="UP000620139">
    <property type="component" value="Unassembled WGS sequence"/>
</dbReference>
<gene>
    <name evidence="1" type="ORF">I7X43_13955</name>
</gene>
<reference evidence="1" key="1">
    <citation type="submission" date="2020-12" db="EMBL/GenBank/DDBJ databases">
        <title>The genome sequence of Inhella sp. 4Y17.</title>
        <authorList>
            <person name="Liu Y."/>
        </authorList>
    </citation>
    <scope>NUCLEOTIDE SEQUENCE</scope>
    <source>
        <strain evidence="1">4Y10</strain>
    </source>
</reference>
<dbReference type="AlphaFoldDB" id="A0A931J0J4"/>
<dbReference type="EMBL" id="JAEDAL010000008">
    <property type="protein sequence ID" value="MBH9553948.1"/>
    <property type="molecule type" value="Genomic_DNA"/>
</dbReference>
<dbReference type="RefSeq" id="WP_198101569.1">
    <property type="nucleotide sequence ID" value="NZ_JAEDAL010000008.1"/>
</dbReference>
<organism evidence="1 2">
    <name type="scientific">Inhella gelatinilytica</name>
    <dbReference type="NCBI Taxonomy" id="2795030"/>
    <lineage>
        <taxon>Bacteria</taxon>
        <taxon>Pseudomonadati</taxon>
        <taxon>Pseudomonadota</taxon>
        <taxon>Betaproteobacteria</taxon>
        <taxon>Burkholderiales</taxon>
        <taxon>Sphaerotilaceae</taxon>
        <taxon>Inhella</taxon>
    </lineage>
</organism>
<protein>
    <submittedName>
        <fullName evidence="1">Uncharacterized protein</fullName>
    </submittedName>
</protein>
<accession>A0A931J0J4</accession>
<name>A0A931J0J4_9BURK</name>